<evidence type="ECO:0000313" key="2">
    <source>
        <dbReference type="RefSeq" id="XP_075081845.1"/>
    </source>
</evidence>
<reference evidence="1" key="1">
    <citation type="journal article" date="2014" name="Nat. Commun.">
        <title>The tobacco genome sequence and its comparison with those of tomato and potato.</title>
        <authorList>
            <person name="Sierro N."/>
            <person name="Battey J.N."/>
            <person name="Ouadi S."/>
            <person name="Bakaher N."/>
            <person name="Bovet L."/>
            <person name="Willig A."/>
            <person name="Goepfert S."/>
            <person name="Peitsch M.C."/>
            <person name="Ivanov N.V."/>
        </authorList>
    </citation>
    <scope>NUCLEOTIDE SEQUENCE [LARGE SCALE GENOMIC DNA]</scope>
</reference>
<organism evidence="1 2">
    <name type="scientific">Nicotiana tabacum</name>
    <name type="common">Common tobacco</name>
    <dbReference type="NCBI Taxonomy" id="4097"/>
    <lineage>
        <taxon>Eukaryota</taxon>
        <taxon>Viridiplantae</taxon>
        <taxon>Streptophyta</taxon>
        <taxon>Embryophyta</taxon>
        <taxon>Tracheophyta</taxon>
        <taxon>Spermatophyta</taxon>
        <taxon>Magnoliopsida</taxon>
        <taxon>eudicotyledons</taxon>
        <taxon>Gunneridae</taxon>
        <taxon>Pentapetalae</taxon>
        <taxon>asterids</taxon>
        <taxon>lamiids</taxon>
        <taxon>Solanales</taxon>
        <taxon>Solanaceae</taxon>
        <taxon>Nicotianoideae</taxon>
        <taxon>Nicotianeae</taxon>
        <taxon>Nicotiana</taxon>
    </lineage>
</organism>
<sequence length="333" mass="38800">MGEQEDLGEDIEDESTAVNIQQVSRNGDISPRSLDTKKSTGKHTRKQKEKSVPVRLLNLHRKYNFYLIGLIEPWQDINKLEEYRRKLGIHDAYANINGKIWAFIDEDIDVEIITDMEQQMTLTSFHKNLGKELIVTLVYAKCDAVERIELWDSMYYLASDMESPWLVGGDFNIILSEEEKYGGLPIYLREVANFAHCIDTCALYDLGCKESLYTWWNGRSDMDCIFKRLDIYLANQQFQDMFPALEVEYLIKYGSDHASLVLYCNADIVQVKKPFKLLNFWKKRDTFLRVVKGHWNTDSMGNPFIVFQNKIKDAKKVLSAWSKETFGDILNRL</sequence>
<name>A0AC58SA31_TOBAC</name>
<reference evidence="2" key="2">
    <citation type="submission" date="2025-08" db="UniProtKB">
        <authorList>
            <consortium name="RefSeq"/>
        </authorList>
    </citation>
    <scope>IDENTIFICATION</scope>
    <source>
        <tissue evidence="2">Leaf</tissue>
    </source>
</reference>
<proteinExistence type="predicted"/>
<dbReference type="RefSeq" id="XP_075081845.1">
    <property type="nucleotide sequence ID" value="XM_075225744.1"/>
</dbReference>
<gene>
    <name evidence="2" type="primary">LOC142166443</name>
</gene>
<evidence type="ECO:0000313" key="1">
    <source>
        <dbReference type="Proteomes" id="UP000790787"/>
    </source>
</evidence>
<keyword evidence="1" id="KW-1185">Reference proteome</keyword>
<accession>A0AC58SA31</accession>
<protein>
    <submittedName>
        <fullName evidence="2">Uncharacterized protein LOC142166443</fullName>
    </submittedName>
</protein>
<dbReference type="Proteomes" id="UP000790787">
    <property type="component" value="Chromosome 2"/>
</dbReference>